<feature type="domain" description="Methyltransferase type 11" evidence="1">
    <location>
        <begin position="95"/>
        <end position="185"/>
    </location>
</feature>
<gene>
    <name evidence="2" type="ORF">MUN89_16830</name>
</gene>
<dbReference type="Pfam" id="PF08241">
    <property type="entry name" value="Methyltransf_11"/>
    <property type="match status" value="1"/>
</dbReference>
<protein>
    <submittedName>
        <fullName evidence="2">Class I SAM-dependent methyltransferase</fullName>
    </submittedName>
</protein>
<evidence type="ECO:0000313" key="3">
    <source>
        <dbReference type="Proteomes" id="UP000831787"/>
    </source>
</evidence>
<dbReference type="SUPFAM" id="SSF53335">
    <property type="entry name" value="S-adenosyl-L-methionine-dependent methyltransferases"/>
    <property type="match status" value="1"/>
</dbReference>
<dbReference type="EMBL" id="CP095073">
    <property type="protein sequence ID" value="UOQ43561.1"/>
    <property type="molecule type" value="Genomic_DNA"/>
</dbReference>
<dbReference type="GO" id="GO:0032259">
    <property type="term" value="P:methylation"/>
    <property type="evidence" value="ECO:0007669"/>
    <property type="project" value="UniProtKB-KW"/>
</dbReference>
<dbReference type="GO" id="GO:0008168">
    <property type="term" value="F:methyltransferase activity"/>
    <property type="evidence" value="ECO:0007669"/>
    <property type="project" value="UniProtKB-KW"/>
</dbReference>
<dbReference type="CDD" id="cd02440">
    <property type="entry name" value="AdoMet_MTases"/>
    <property type="match status" value="1"/>
</dbReference>
<reference evidence="2 3" key="1">
    <citation type="submission" date="2022-04" db="EMBL/GenBank/DDBJ databases">
        <title>Halobacillus sp. isolated from saltern.</title>
        <authorList>
            <person name="Won M."/>
            <person name="Lee C.-M."/>
            <person name="Woen H.-Y."/>
            <person name="Kwon S.-W."/>
        </authorList>
    </citation>
    <scope>NUCLEOTIDE SEQUENCE [LARGE SCALE GENOMIC DNA]</scope>
    <source>
        <strain evidence="2 3">SSBR10-3</strain>
    </source>
</reference>
<keyword evidence="2" id="KW-0489">Methyltransferase</keyword>
<proteinExistence type="predicted"/>
<dbReference type="Proteomes" id="UP000831787">
    <property type="component" value="Chromosome"/>
</dbReference>
<dbReference type="Gene3D" id="3.40.50.150">
    <property type="entry name" value="Vaccinia Virus protein VP39"/>
    <property type="match status" value="1"/>
</dbReference>
<dbReference type="PANTHER" id="PTHR42912:SF93">
    <property type="entry name" value="N6-ADENOSINE-METHYLTRANSFERASE TMT1A"/>
    <property type="match status" value="1"/>
</dbReference>
<evidence type="ECO:0000259" key="1">
    <source>
        <dbReference type="Pfam" id="PF08241"/>
    </source>
</evidence>
<organism evidence="2 3">
    <name type="scientific">Halobacillus salinarum</name>
    <dbReference type="NCBI Taxonomy" id="2932257"/>
    <lineage>
        <taxon>Bacteria</taxon>
        <taxon>Bacillati</taxon>
        <taxon>Bacillota</taxon>
        <taxon>Bacilli</taxon>
        <taxon>Bacillales</taxon>
        <taxon>Bacillaceae</taxon>
        <taxon>Halobacillus</taxon>
    </lineage>
</organism>
<evidence type="ECO:0000313" key="2">
    <source>
        <dbReference type="EMBL" id="UOQ43561.1"/>
    </source>
</evidence>
<sequence length="260" mass="30239">MGFLYKLLFFLLLNYYMMDSKTITILLQRGRGRGKRKKNIGGSIRMIPNELKTHLGIAYDQQAAQRDRSTIQQWKIRERHFFLQNLLKENKRTLLEVGAGPGKDSLYFQKAGLDVFATDLSHEMIKLCRNKGLKSAQMSFDELSFPSATFDSVWALNCLLHVPKSQLHYVLLEIRRVLKEEGLFYMGVYGGIDHEGIWEQDFHEPKRFFSFYTNAQILQIAKSYFELVDFHDIPKEDIGDGNHHFQGLLLRKSAKKGEKI</sequence>
<keyword evidence="3" id="KW-1185">Reference proteome</keyword>
<dbReference type="InterPro" id="IPR050508">
    <property type="entry name" value="Methyltransf_Superfamily"/>
</dbReference>
<keyword evidence="2" id="KW-0808">Transferase</keyword>
<dbReference type="InterPro" id="IPR013216">
    <property type="entry name" value="Methyltransf_11"/>
</dbReference>
<dbReference type="InterPro" id="IPR029063">
    <property type="entry name" value="SAM-dependent_MTases_sf"/>
</dbReference>
<name>A0ABY4EHE7_9BACI</name>
<dbReference type="RefSeq" id="WP_244708920.1">
    <property type="nucleotide sequence ID" value="NZ_CP095073.1"/>
</dbReference>
<accession>A0ABY4EHE7</accession>
<dbReference type="PANTHER" id="PTHR42912">
    <property type="entry name" value="METHYLTRANSFERASE"/>
    <property type="match status" value="1"/>
</dbReference>